<dbReference type="PRINTS" id="PR00035">
    <property type="entry name" value="HTHGNTR"/>
</dbReference>
<dbReference type="EMBL" id="VIRS01000008">
    <property type="protein sequence ID" value="TQS44432.1"/>
    <property type="molecule type" value="Genomic_DNA"/>
</dbReference>
<dbReference type="SMART" id="SM00895">
    <property type="entry name" value="FCD"/>
    <property type="match status" value="1"/>
</dbReference>
<dbReference type="InterPro" id="IPR036390">
    <property type="entry name" value="WH_DNA-bd_sf"/>
</dbReference>
<dbReference type="AlphaFoldDB" id="A0A545AT07"/>
<feature type="domain" description="HTH gntR-type" evidence="4">
    <location>
        <begin position="3"/>
        <end position="70"/>
    </location>
</feature>
<reference evidence="5 6" key="1">
    <citation type="submission" date="2019-07" db="EMBL/GenBank/DDBJ databases">
        <title>Cryptosporangium phraense sp. nov., isolated from plant litter.</title>
        <authorList>
            <person name="Suriyachadkun C."/>
        </authorList>
    </citation>
    <scope>NUCLEOTIDE SEQUENCE [LARGE SCALE GENOMIC DNA]</scope>
    <source>
        <strain evidence="5 6">A-T 5661</strain>
    </source>
</reference>
<dbReference type="RefSeq" id="WP_142704916.1">
    <property type="nucleotide sequence ID" value="NZ_VIRS01000008.1"/>
</dbReference>
<dbReference type="Pfam" id="PF00392">
    <property type="entry name" value="GntR"/>
    <property type="match status" value="1"/>
</dbReference>
<evidence type="ECO:0000313" key="5">
    <source>
        <dbReference type="EMBL" id="TQS44432.1"/>
    </source>
</evidence>
<protein>
    <submittedName>
        <fullName evidence="5">GntR family transcriptional regulator</fullName>
    </submittedName>
</protein>
<dbReference type="GO" id="GO:0003677">
    <property type="term" value="F:DNA binding"/>
    <property type="evidence" value="ECO:0007669"/>
    <property type="project" value="UniProtKB-KW"/>
</dbReference>
<dbReference type="InterPro" id="IPR000524">
    <property type="entry name" value="Tscrpt_reg_HTH_GntR"/>
</dbReference>
<dbReference type="SUPFAM" id="SSF48008">
    <property type="entry name" value="GntR ligand-binding domain-like"/>
    <property type="match status" value="1"/>
</dbReference>
<dbReference type="InParanoid" id="A0A545AT07"/>
<dbReference type="Pfam" id="PF07729">
    <property type="entry name" value="FCD"/>
    <property type="match status" value="1"/>
</dbReference>
<dbReference type="OrthoDB" id="8664638at2"/>
<dbReference type="InterPro" id="IPR008920">
    <property type="entry name" value="TF_FadR/GntR_C"/>
</dbReference>
<comment type="caution">
    <text evidence="5">The sequence shown here is derived from an EMBL/GenBank/DDBJ whole genome shotgun (WGS) entry which is preliminary data.</text>
</comment>
<gene>
    <name evidence="5" type="ORF">FL583_13245</name>
</gene>
<dbReference type="CDD" id="cd07377">
    <property type="entry name" value="WHTH_GntR"/>
    <property type="match status" value="1"/>
</dbReference>
<sequence>MPESLSQQIYATLREGIIRGEYPQGSRLAEQRLAEKLDVSRVPLREAVPLLERDGFVETLPRRGAIVASWSISATKDLFDLRSVLEVGATVHAARRVASGASVEPLARALKESEESVPRGDRYRIAIARSGFSDAIVELTGNALMATLMRPLSGRMTWLYYLTSELDGSDPVLGHRQLYRAISSGDERLAEAVSYARVEADRRDSLKALAQIGIE</sequence>
<evidence type="ECO:0000259" key="4">
    <source>
        <dbReference type="PROSITE" id="PS50949"/>
    </source>
</evidence>
<evidence type="ECO:0000313" key="6">
    <source>
        <dbReference type="Proteomes" id="UP000317982"/>
    </source>
</evidence>
<dbReference type="PROSITE" id="PS50949">
    <property type="entry name" value="HTH_GNTR"/>
    <property type="match status" value="1"/>
</dbReference>
<dbReference type="Proteomes" id="UP000317982">
    <property type="component" value="Unassembled WGS sequence"/>
</dbReference>
<keyword evidence="1" id="KW-0805">Transcription regulation</keyword>
<name>A0A545AT07_9ACTN</name>
<evidence type="ECO:0000256" key="1">
    <source>
        <dbReference type="ARBA" id="ARBA00023015"/>
    </source>
</evidence>
<dbReference type="SMART" id="SM00345">
    <property type="entry name" value="HTH_GNTR"/>
    <property type="match status" value="1"/>
</dbReference>
<dbReference type="InterPro" id="IPR011711">
    <property type="entry name" value="GntR_C"/>
</dbReference>
<evidence type="ECO:0000256" key="3">
    <source>
        <dbReference type="ARBA" id="ARBA00023163"/>
    </source>
</evidence>
<organism evidence="5 6">
    <name type="scientific">Cryptosporangium phraense</name>
    <dbReference type="NCBI Taxonomy" id="2593070"/>
    <lineage>
        <taxon>Bacteria</taxon>
        <taxon>Bacillati</taxon>
        <taxon>Actinomycetota</taxon>
        <taxon>Actinomycetes</taxon>
        <taxon>Cryptosporangiales</taxon>
        <taxon>Cryptosporangiaceae</taxon>
        <taxon>Cryptosporangium</taxon>
    </lineage>
</organism>
<keyword evidence="3" id="KW-0804">Transcription</keyword>
<dbReference type="PANTHER" id="PTHR43537:SF24">
    <property type="entry name" value="GLUCONATE OPERON TRANSCRIPTIONAL REPRESSOR"/>
    <property type="match status" value="1"/>
</dbReference>
<dbReference type="InterPro" id="IPR036388">
    <property type="entry name" value="WH-like_DNA-bd_sf"/>
</dbReference>
<dbReference type="Gene3D" id="1.20.120.530">
    <property type="entry name" value="GntR ligand-binding domain-like"/>
    <property type="match status" value="1"/>
</dbReference>
<dbReference type="GO" id="GO:0003700">
    <property type="term" value="F:DNA-binding transcription factor activity"/>
    <property type="evidence" value="ECO:0007669"/>
    <property type="project" value="InterPro"/>
</dbReference>
<dbReference type="SUPFAM" id="SSF46785">
    <property type="entry name" value="Winged helix' DNA-binding domain"/>
    <property type="match status" value="1"/>
</dbReference>
<proteinExistence type="predicted"/>
<keyword evidence="6" id="KW-1185">Reference proteome</keyword>
<dbReference type="Gene3D" id="1.10.10.10">
    <property type="entry name" value="Winged helix-like DNA-binding domain superfamily/Winged helix DNA-binding domain"/>
    <property type="match status" value="1"/>
</dbReference>
<keyword evidence="2" id="KW-0238">DNA-binding</keyword>
<evidence type="ECO:0000256" key="2">
    <source>
        <dbReference type="ARBA" id="ARBA00023125"/>
    </source>
</evidence>
<accession>A0A545AT07</accession>
<dbReference type="PANTHER" id="PTHR43537">
    <property type="entry name" value="TRANSCRIPTIONAL REGULATOR, GNTR FAMILY"/>
    <property type="match status" value="1"/>
</dbReference>